<protein>
    <submittedName>
        <fullName evidence="1">Uncharacterized protein</fullName>
    </submittedName>
</protein>
<evidence type="ECO:0000313" key="1">
    <source>
        <dbReference type="EMBL" id="GBG74894.1"/>
    </source>
</evidence>
<reference evidence="1 2" key="1">
    <citation type="journal article" date="2018" name="Cell">
        <title>The Chara Genome: Secondary Complexity and Implications for Plant Terrestrialization.</title>
        <authorList>
            <person name="Nishiyama T."/>
            <person name="Sakayama H."/>
            <person name="Vries J.D."/>
            <person name="Buschmann H."/>
            <person name="Saint-Marcoux D."/>
            <person name="Ullrich K.K."/>
            <person name="Haas F.B."/>
            <person name="Vanderstraeten L."/>
            <person name="Becker D."/>
            <person name="Lang D."/>
            <person name="Vosolsobe S."/>
            <person name="Rombauts S."/>
            <person name="Wilhelmsson P.K.I."/>
            <person name="Janitza P."/>
            <person name="Kern R."/>
            <person name="Heyl A."/>
            <person name="Rumpler F."/>
            <person name="Villalobos L.I.A.C."/>
            <person name="Clay J.M."/>
            <person name="Skokan R."/>
            <person name="Toyoda A."/>
            <person name="Suzuki Y."/>
            <person name="Kagoshima H."/>
            <person name="Schijlen E."/>
            <person name="Tajeshwar N."/>
            <person name="Catarino B."/>
            <person name="Hetherington A.J."/>
            <person name="Saltykova A."/>
            <person name="Bonnot C."/>
            <person name="Breuninger H."/>
            <person name="Symeonidi A."/>
            <person name="Radhakrishnan G.V."/>
            <person name="Van Nieuwerburgh F."/>
            <person name="Deforce D."/>
            <person name="Chang C."/>
            <person name="Karol K.G."/>
            <person name="Hedrich R."/>
            <person name="Ulvskov P."/>
            <person name="Glockner G."/>
            <person name="Delwiche C.F."/>
            <person name="Petrasek J."/>
            <person name="Van de Peer Y."/>
            <person name="Friml J."/>
            <person name="Beilby M."/>
            <person name="Dolan L."/>
            <person name="Kohara Y."/>
            <person name="Sugano S."/>
            <person name="Fujiyama A."/>
            <person name="Delaux P.-M."/>
            <person name="Quint M."/>
            <person name="TheiBen G."/>
            <person name="Hagemann M."/>
            <person name="Harholt J."/>
            <person name="Dunand C."/>
            <person name="Zachgo S."/>
            <person name="Langdale J."/>
            <person name="Maumus F."/>
            <person name="Straeten D.V.D."/>
            <person name="Gould S.B."/>
            <person name="Rensing S.A."/>
        </authorList>
    </citation>
    <scope>NUCLEOTIDE SEQUENCE [LARGE SCALE GENOMIC DNA]</scope>
    <source>
        <strain evidence="1 2">S276</strain>
    </source>
</reference>
<comment type="caution">
    <text evidence="1">The sequence shown here is derived from an EMBL/GenBank/DDBJ whole genome shotgun (WGS) entry which is preliminary data.</text>
</comment>
<keyword evidence="2" id="KW-1185">Reference proteome</keyword>
<proteinExistence type="predicted"/>
<dbReference type="Proteomes" id="UP000265515">
    <property type="component" value="Unassembled WGS sequence"/>
</dbReference>
<sequence length="85" mass="8889">MTFLLAIGPSKGLCSLTVGVFSSIGSSSSIPLTYRSLRLLGRPLEVRDDAGLPLGGCVNKDVGGYEFLREVSGAKLENDATGEVE</sequence>
<gene>
    <name evidence="1" type="ORF">CBR_g19407</name>
</gene>
<accession>A0A388KXW2</accession>
<name>A0A388KXW2_CHABU</name>
<dbReference type="EMBL" id="BFEA01000213">
    <property type="protein sequence ID" value="GBG74894.1"/>
    <property type="molecule type" value="Genomic_DNA"/>
</dbReference>
<dbReference type="Gramene" id="GBG74894">
    <property type="protein sequence ID" value="GBG74894"/>
    <property type="gene ID" value="CBR_g19407"/>
</dbReference>
<evidence type="ECO:0000313" key="2">
    <source>
        <dbReference type="Proteomes" id="UP000265515"/>
    </source>
</evidence>
<dbReference type="AlphaFoldDB" id="A0A388KXW2"/>
<organism evidence="1 2">
    <name type="scientific">Chara braunii</name>
    <name type="common">Braun's stonewort</name>
    <dbReference type="NCBI Taxonomy" id="69332"/>
    <lineage>
        <taxon>Eukaryota</taxon>
        <taxon>Viridiplantae</taxon>
        <taxon>Streptophyta</taxon>
        <taxon>Charophyceae</taxon>
        <taxon>Charales</taxon>
        <taxon>Characeae</taxon>
        <taxon>Chara</taxon>
    </lineage>
</organism>